<keyword evidence="4 7" id="KW-0805">Transcription regulation</keyword>
<evidence type="ECO:0000256" key="3">
    <source>
        <dbReference type="ARBA" id="ARBA00022737"/>
    </source>
</evidence>
<gene>
    <name evidence="7 9" type="primary">mraZ</name>
    <name evidence="9" type="ORF">SHM_19150</name>
</gene>
<dbReference type="PROSITE" id="PS51740">
    <property type="entry name" value="SPOVT_ABRB"/>
    <property type="match status" value="1"/>
</dbReference>
<evidence type="ECO:0000256" key="7">
    <source>
        <dbReference type="HAMAP-Rule" id="MF_01008"/>
    </source>
</evidence>
<dbReference type="RefSeq" id="WP_281748124.1">
    <property type="nucleotide sequence ID" value="NZ_AP026933.1"/>
</dbReference>
<keyword evidence="2 7" id="KW-0963">Cytoplasm</keyword>
<dbReference type="CDD" id="cd16320">
    <property type="entry name" value="MraZ_N"/>
    <property type="match status" value="1"/>
</dbReference>
<dbReference type="EMBL" id="AP026933">
    <property type="protein sequence ID" value="BDT04269.1"/>
    <property type="molecule type" value="Genomic_DNA"/>
</dbReference>
<dbReference type="SUPFAM" id="SSF89447">
    <property type="entry name" value="AbrB/MazE/MraZ-like"/>
    <property type="match status" value="1"/>
</dbReference>
<dbReference type="CDD" id="cd16321">
    <property type="entry name" value="MraZ_C"/>
    <property type="match status" value="1"/>
</dbReference>
<keyword evidence="10" id="KW-1185">Reference proteome</keyword>
<dbReference type="InterPro" id="IPR038619">
    <property type="entry name" value="MraZ_sf"/>
</dbReference>
<protein>
    <recommendedName>
        <fullName evidence="1 7">Transcriptional regulator MraZ</fullName>
    </recommendedName>
</protein>
<dbReference type="Proteomes" id="UP001163387">
    <property type="component" value="Chromosome"/>
</dbReference>
<comment type="similarity">
    <text evidence="7">Belongs to the MraZ family.</text>
</comment>
<dbReference type="InterPro" id="IPR035644">
    <property type="entry name" value="MraZ_C"/>
</dbReference>
<keyword evidence="5 7" id="KW-0238">DNA-binding</keyword>
<reference evidence="9 10" key="1">
    <citation type="journal article" date="2022" name="Front. Microbiol.">
        <title>Male-killing mechanisms vary between Spiroplasma species.</title>
        <authorList>
            <person name="Arai H."/>
            <person name="Inoue M."/>
            <person name="Kageyama D."/>
        </authorList>
    </citation>
    <scope>NUCLEOTIDE SEQUENCE [LARGE SCALE GENOMIC DNA]</scope>
    <source>
        <strain evidence="10">sHm</strain>
    </source>
</reference>
<dbReference type="HAMAP" id="MF_01008">
    <property type="entry name" value="MraZ"/>
    <property type="match status" value="1"/>
</dbReference>
<dbReference type="PANTHER" id="PTHR34701">
    <property type="entry name" value="TRANSCRIPTIONAL REGULATOR MRAZ"/>
    <property type="match status" value="1"/>
</dbReference>
<feature type="domain" description="SpoVT-AbrB" evidence="8">
    <location>
        <begin position="82"/>
        <end position="125"/>
    </location>
</feature>
<dbReference type="InterPro" id="IPR007159">
    <property type="entry name" value="SpoVT-AbrB_dom"/>
</dbReference>
<dbReference type="PANTHER" id="PTHR34701:SF1">
    <property type="entry name" value="TRANSCRIPTIONAL REGULATOR MRAZ"/>
    <property type="match status" value="1"/>
</dbReference>
<dbReference type="InterPro" id="IPR003444">
    <property type="entry name" value="MraZ"/>
</dbReference>
<dbReference type="InterPro" id="IPR037914">
    <property type="entry name" value="SpoVT-AbrB_sf"/>
</dbReference>
<evidence type="ECO:0000313" key="10">
    <source>
        <dbReference type="Proteomes" id="UP001163387"/>
    </source>
</evidence>
<dbReference type="InterPro" id="IPR020603">
    <property type="entry name" value="MraZ_dom"/>
</dbReference>
<proteinExistence type="inferred from homology"/>
<evidence type="ECO:0000256" key="5">
    <source>
        <dbReference type="ARBA" id="ARBA00023125"/>
    </source>
</evidence>
<name>A0ABM8BWL3_9MOLU</name>
<comment type="subcellular location">
    <subcellularLocation>
        <location evidence="7">Cytoplasm</location>
        <location evidence="7">Nucleoid</location>
    </subcellularLocation>
</comment>
<keyword evidence="3" id="KW-0677">Repeat</keyword>
<organism evidence="9 10">
    <name type="scientific">Spiroplasma ixodetis</name>
    <dbReference type="NCBI Taxonomy" id="2141"/>
    <lineage>
        <taxon>Bacteria</taxon>
        <taxon>Bacillati</taxon>
        <taxon>Mycoplasmatota</taxon>
        <taxon>Mollicutes</taxon>
        <taxon>Entomoplasmatales</taxon>
        <taxon>Spiroplasmataceae</taxon>
        <taxon>Spiroplasma</taxon>
    </lineage>
</organism>
<evidence type="ECO:0000256" key="2">
    <source>
        <dbReference type="ARBA" id="ARBA00022490"/>
    </source>
</evidence>
<evidence type="ECO:0000256" key="6">
    <source>
        <dbReference type="ARBA" id="ARBA00023163"/>
    </source>
</evidence>
<dbReference type="Pfam" id="PF02381">
    <property type="entry name" value="MraZ"/>
    <property type="match status" value="2"/>
</dbReference>
<evidence type="ECO:0000313" key="9">
    <source>
        <dbReference type="EMBL" id="BDT04269.1"/>
    </source>
</evidence>
<sequence>MGDIMLLGQSLSTLDEKKRMIIPSKFRSYFHNNEIVIVSKGFEGCLVIRNEIEFIKWQDKILSQSEGQKEARILARQVFANSEELTIDSKGRINIPHSLLTLADIKQKVIMIGLSNKIEIWSETNWNSFNQDTKDKFESAAAALDEI</sequence>
<comment type="subunit">
    <text evidence="7">Forms oligomers.</text>
</comment>
<evidence type="ECO:0000256" key="1">
    <source>
        <dbReference type="ARBA" id="ARBA00013860"/>
    </source>
</evidence>
<dbReference type="NCBIfam" id="TIGR00242">
    <property type="entry name" value="division/cell wall cluster transcriptional repressor MraZ"/>
    <property type="match status" value="1"/>
</dbReference>
<evidence type="ECO:0000259" key="8">
    <source>
        <dbReference type="PROSITE" id="PS51740"/>
    </source>
</evidence>
<dbReference type="InterPro" id="IPR035642">
    <property type="entry name" value="MraZ_N"/>
</dbReference>
<accession>A0ABM8BWL3</accession>
<keyword evidence="6 7" id="KW-0804">Transcription</keyword>
<dbReference type="Gene3D" id="3.40.1550.20">
    <property type="entry name" value="Transcriptional regulator MraZ domain"/>
    <property type="match status" value="1"/>
</dbReference>
<evidence type="ECO:0000256" key="4">
    <source>
        <dbReference type="ARBA" id="ARBA00023015"/>
    </source>
</evidence>